<evidence type="ECO:0000313" key="6">
    <source>
        <dbReference type="Proteomes" id="UP000538292"/>
    </source>
</evidence>
<gene>
    <name evidence="5" type="primary">rlmB</name>
    <name evidence="5" type="ORF">H2C83_12650</name>
</gene>
<dbReference type="PANTHER" id="PTHR46429">
    <property type="entry name" value="23S RRNA (GUANOSINE-2'-O-)-METHYLTRANSFERASE RLMB"/>
    <property type="match status" value="1"/>
</dbReference>
<dbReference type="InterPro" id="IPR029026">
    <property type="entry name" value="tRNA_m1G_MTases_N"/>
</dbReference>
<dbReference type="GO" id="GO:0032259">
    <property type="term" value="P:methylation"/>
    <property type="evidence" value="ECO:0007669"/>
    <property type="project" value="UniProtKB-KW"/>
</dbReference>
<dbReference type="GO" id="GO:0006396">
    <property type="term" value="P:RNA processing"/>
    <property type="evidence" value="ECO:0007669"/>
    <property type="project" value="InterPro"/>
</dbReference>
<dbReference type="Proteomes" id="UP000538292">
    <property type="component" value="Unassembled WGS sequence"/>
</dbReference>
<dbReference type="Pfam" id="PF00588">
    <property type="entry name" value="SpoU_methylase"/>
    <property type="match status" value="1"/>
</dbReference>
<dbReference type="RefSeq" id="WP_181741531.1">
    <property type="nucleotide sequence ID" value="NZ_JACEOL010000042.1"/>
</dbReference>
<dbReference type="InterPro" id="IPR001537">
    <property type="entry name" value="SpoU_MeTrfase"/>
</dbReference>
<reference evidence="5 6" key="1">
    <citation type="submission" date="2020-07" db="EMBL/GenBank/DDBJ databases">
        <title>Thermoactinomyces phylogeny.</title>
        <authorList>
            <person name="Dunlap C."/>
        </authorList>
    </citation>
    <scope>NUCLEOTIDE SEQUENCE [LARGE SCALE GENOMIC DNA]</scope>
    <source>
        <strain evidence="5 6">AMNI-1</strain>
    </source>
</reference>
<dbReference type="GO" id="GO:0003723">
    <property type="term" value="F:RNA binding"/>
    <property type="evidence" value="ECO:0007669"/>
    <property type="project" value="InterPro"/>
</dbReference>
<proteinExistence type="inferred from homology"/>
<keyword evidence="2 5" id="KW-0489">Methyltransferase</keyword>
<dbReference type="SMART" id="SM00967">
    <property type="entry name" value="SpoU_sub_bind"/>
    <property type="match status" value="1"/>
</dbReference>
<dbReference type="GO" id="GO:0005829">
    <property type="term" value="C:cytosol"/>
    <property type="evidence" value="ECO:0007669"/>
    <property type="project" value="TreeGrafter"/>
</dbReference>
<evidence type="ECO:0000313" key="5">
    <source>
        <dbReference type="EMBL" id="MBA4603150.1"/>
    </source>
</evidence>
<keyword evidence="3 5" id="KW-0808">Transferase</keyword>
<evidence type="ECO:0000259" key="4">
    <source>
        <dbReference type="SMART" id="SM00967"/>
    </source>
</evidence>
<dbReference type="GO" id="GO:0008173">
    <property type="term" value="F:RNA methyltransferase activity"/>
    <property type="evidence" value="ECO:0007669"/>
    <property type="project" value="InterPro"/>
</dbReference>
<dbReference type="SUPFAM" id="SSF75217">
    <property type="entry name" value="alpha/beta knot"/>
    <property type="match status" value="1"/>
</dbReference>
<comment type="caution">
    <text evidence="5">The sequence shown here is derived from an EMBL/GenBank/DDBJ whole genome shotgun (WGS) entry which is preliminary data.</text>
</comment>
<name>A0A7W1XTW6_9BACL</name>
<keyword evidence="6" id="KW-1185">Reference proteome</keyword>
<evidence type="ECO:0000256" key="2">
    <source>
        <dbReference type="ARBA" id="ARBA00022603"/>
    </source>
</evidence>
<protein>
    <submittedName>
        <fullName evidence="5">23S rRNA (Guanosine(2251)-2'-O)-methyltransferase RlmB</fullName>
    </submittedName>
</protein>
<dbReference type="Pfam" id="PF08032">
    <property type="entry name" value="SpoU_sub_bind"/>
    <property type="match status" value="1"/>
</dbReference>
<dbReference type="EMBL" id="JACEOL010000042">
    <property type="protein sequence ID" value="MBA4603150.1"/>
    <property type="molecule type" value="Genomic_DNA"/>
</dbReference>
<feature type="domain" description="RNA 2-O ribose methyltransferase substrate binding" evidence="4">
    <location>
        <begin position="7"/>
        <end position="82"/>
    </location>
</feature>
<dbReference type="Gene3D" id="3.40.1280.10">
    <property type="match status" value="1"/>
</dbReference>
<dbReference type="CDD" id="cd18103">
    <property type="entry name" value="SpoU-like_RlmB"/>
    <property type="match status" value="1"/>
</dbReference>
<evidence type="ECO:0000256" key="1">
    <source>
        <dbReference type="ARBA" id="ARBA00007228"/>
    </source>
</evidence>
<accession>A0A7W1XTW6</accession>
<dbReference type="AlphaFoldDB" id="A0A7W1XTW6"/>
<dbReference type="PANTHER" id="PTHR46429:SF1">
    <property type="entry name" value="23S RRNA (GUANOSINE-2'-O-)-METHYLTRANSFERASE RLMB"/>
    <property type="match status" value="1"/>
</dbReference>
<sequence length="249" mass="27273">MEKMTDLVYGRHPVLEALQSERSVEKVLLAENINKNSVRQIVERAKEEKIPYQWVPRARIDQLAEGQNHQGVVAQVAPYKYASLDMLFARAAQKQENPFFLILDGIEDPHNLGSILRSADAAGVHGVIIPKRRAAGVTSVAEKTSAGAAQHVPVVRVTNLNRVADELKEQGIWLVGSDGSAEQTYTEVDYSMPVVLVIGSEGSGIHSLLKKKCDFLVKLPMKGKVTSLNASVAAGILMYEVLRSRSVYG</sequence>
<comment type="similarity">
    <text evidence="1">Belongs to the class IV-like SAM-binding methyltransferase superfamily. RNA methyltransferase TrmH family.</text>
</comment>
<dbReference type="SUPFAM" id="SSF55315">
    <property type="entry name" value="L30e-like"/>
    <property type="match status" value="1"/>
</dbReference>
<dbReference type="FunFam" id="3.40.1280.10:FF:000008">
    <property type="entry name" value="Group 3 RNA methyltransferase TrmH"/>
    <property type="match status" value="1"/>
</dbReference>
<organism evidence="5 6">
    <name type="scientific">Thermoactinomyces mirandus</name>
    <dbReference type="NCBI Taxonomy" id="2756294"/>
    <lineage>
        <taxon>Bacteria</taxon>
        <taxon>Bacillati</taxon>
        <taxon>Bacillota</taxon>
        <taxon>Bacilli</taxon>
        <taxon>Bacillales</taxon>
        <taxon>Thermoactinomycetaceae</taxon>
        <taxon>Thermoactinomyces</taxon>
    </lineage>
</organism>
<dbReference type="InterPro" id="IPR029064">
    <property type="entry name" value="Ribosomal_eL30-like_sf"/>
</dbReference>
<dbReference type="InterPro" id="IPR029028">
    <property type="entry name" value="Alpha/beta_knot_MTases"/>
</dbReference>
<dbReference type="InterPro" id="IPR013123">
    <property type="entry name" value="SpoU_subst-bd"/>
</dbReference>
<dbReference type="InterPro" id="IPR004441">
    <property type="entry name" value="rRNA_MeTrfase_TrmH"/>
</dbReference>
<evidence type="ECO:0000256" key="3">
    <source>
        <dbReference type="ARBA" id="ARBA00022679"/>
    </source>
</evidence>
<dbReference type="Gene3D" id="3.30.1330.30">
    <property type="match status" value="1"/>
</dbReference>
<dbReference type="NCBIfam" id="TIGR00186">
    <property type="entry name" value="rRNA_methyl_3"/>
    <property type="match status" value="1"/>
</dbReference>